<feature type="chain" id="PRO_5042861494" evidence="2">
    <location>
        <begin position="20"/>
        <end position="197"/>
    </location>
</feature>
<protein>
    <submittedName>
        <fullName evidence="3">Uncharacterized protein</fullName>
    </submittedName>
</protein>
<sequence length="197" mass="20269">MIASRTLLALASICAVVVALPTSREHPSVSASPRSIVNPAGKDSLHVAGTHSPDTQPDNASDPAHDILRQRQSTRLFAAGQQNRDVGETAQVTERATGFGFSPGHSTAYEPNGYGSIWGRGSSAAQVADLSPLGHQDASVSGADVAAVADNLVRVPVSSIPVPKGPPASTFGWGGNGYGSTWGRRRENGLAHEAGQA</sequence>
<evidence type="ECO:0000313" key="3">
    <source>
        <dbReference type="EMBL" id="KAK0520973.1"/>
    </source>
</evidence>
<keyword evidence="2" id="KW-0732">Signal</keyword>
<dbReference type="Proteomes" id="UP001176521">
    <property type="component" value="Unassembled WGS sequence"/>
</dbReference>
<name>A0AAN6JHG7_9BASI</name>
<proteinExistence type="predicted"/>
<evidence type="ECO:0000313" key="4">
    <source>
        <dbReference type="Proteomes" id="UP001176521"/>
    </source>
</evidence>
<dbReference type="EMBL" id="JAPDMQ010000723">
    <property type="protein sequence ID" value="KAK0520973.1"/>
    <property type="molecule type" value="Genomic_DNA"/>
</dbReference>
<feature type="region of interest" description="Disordered" evidence="1">
    <location>
        <begin position="24"/>
        <end position="64"/>
    </location>
</feature>
<evidence type="ECO:0000256" key="1">
    <source>
        <dbReference type="SAM" id="MobiDB-lite"/>
    </source>
</evidence>
<feature type="signal peptide" evidence="2">
    <location>
        <begin position="1"/>
        <end position="19"/>
    </location>
</feature>
<keyword evidence="4" id="KW-1185">Reference proteome</keyword>
<gene>
    <name evidence="3" type="ORF">OC842_006928</name>
</gene>
<comment type="caution">
    <text evidence="3">The sequence shown here is derived from an EMBL/GenBank/DDBJ whole genome shotgun (WGS) entry which is preliminary data.</text>
</comment>
<accession>A0AAN6JHG7</accession>
<reference evidence="3" key="1">
    <citation type="journal article" date="2023" name="PhytoFront">
        <title>Draft Genome Resources of Seven Strains of Tilletia horrida, Causal Agent of Kernel Smut of Rice.</title>
        <authorList>
            <person name="Khanal S."/>
            <person name="Antony Babu S."/>
            <person name="Zhou X.G."/>
        </authorList>
    </citation>
    <scope>NUCLEOTIDE SEQUENCE</scope>
    <source>
        <strain evidence="3">TX3</strain>
    </source>
</reference>
<dbReference type="AlphaFoldDB" id="A0AAN6JHG7"/>
<evidence type="ECO:0000256" key="2">
    <source>
        <dbReference type="SAM" id="SignalP"/>
    </source>
</evidence>
<organism evidence="3 4">
    <name type="scientific">Tilletia horrida</name>
    <dbReference type="NCBI Taxonomy" id="155126"/>
    <lineage>
        <taxon>Eukaryota</taxon>
        <taxon>Fungi</taxon>
        <taxon>Dikarya</taxon>
        <taxon>Basidiomycota</taxon>
        <taxon>Ustilaginomycotina</taxon>
        <taxon>Exobasidiomycetes</taxon>
        <taxon>Tilletiales</taxon>
        <taxon>Tilletiaceae</taxon>
        <taxon>Tilletia</taxon>
    </lineage>
</organism>